<evidence type="ECO:0000256" key="1">
    <source>
        <dbReference type="ARBA" id="ARBA00008769"/>
    </source>
</evidence>
<sequence length="447" mass="49299">MKWTFTLALALISTITYTQPIFQMDSSNGWTHHFQLTVVAQSHSGFKAKYSGKNSLENSVETGATSLTSTLFLGRKLWKGAAAYFNPEMSGGNGLSYSQGVAGALNGETYRVGNVEPQLFIARAYIQQNFALGKTKYSNVEDDINQVADKVPDNRITISAGKFAISDFYDDNAYSHDPRTQFLNWALMGNGAWDYPANTRGYTFGVVAEWYQNSWTVLLSSVAVPAIANAPKMEYRLGKAHSETLEIEKRYSINRQPGTVRFTISNSYTRAPSYQQGMQALATNNTFLLNVIDGNAENNTFGGKKFGLGLSAEQALNNDIGIFSRIGWNDGKYVSWAYTEIDQTASLGLSVKGTRWHRPADVAGIAGVLNGISKAHRDFLAAGGYGFIIGDGALNYGHEGIIEAFYNAYLFNNFWLSCDYQLVHNPGYNKDRSGPVNVFAIRGHIFF</sequence>
<reference evidence="3 4" key="1">
    <citation type="submission" date="2018-06" db="EMBL/GenBank/DDBJ databases">
        <title>Genomic Encyclopedia of Archaeal and Bacterial Type Strains, Phase II (KMG-II): from individual species to whole genera.</title>
        <authorList>
            <person name="Goeker M."/>
        </authorList>
    </citation>
    <scope>NUCLEOTIDE SEQUENCE [LARGE SCALE GENOMIC DNA]</scope>
    <source>
        <strain evidence="3 4">DSM 23241</strain>
    </source>
</reference>
<dbReference type="GO" id="GO:0015288">
    <property type="term" value="F:porin activity"/>
    <property type="evidence" value="ECO:0007669"/>
    <property type="project" value="InterPro"/>
</dbReference>
<dbReference type="Pfam" id="PF04966">
    <property type="entry name" value="OprB"/>
    <property type="match status" value="1"/>
</dbReference>
<organism evidence="3 4">
    <name type="scientific">Hydrotalea sandarakina</name>
    <dbReference type="NCBI Taxonomy" id="1004304"/>
    <lineage>
        <taxon>Bacteria</taxon>
        <taxon>Pseudomonadati</taxon>
        <taxon>Bacteroidota</taxon>
        <taxon>Chitinophagia</taxon>
        <taxon>Chitinophagales</taxon>
        <taxon>Chitinophagaceae</taxon>
        <taxon>Hydrotalea</taxon>
    </lineage>
</organism>
<dbReference type="EMBL" id="QKZV01000002">
    <property type="protein sequence ID" value="PZX64415.1"/>
    <property type="molecule type" value="Genomic_DNA"/>
</dbReference>
<evidence type="ECO:0000313" key="3">
    <source>
        <dbReference type="EMBL" id="PZX64415.1"/>
    </source>
</evidence>
<dbReference type="Proteomes" id="UP000249720">
    <property type="component" value="Unassembled WGS sequence"/>
</dbReference>
<feature type="chain" id="PRO_5015796153" evidence="2">
    <location>
        <begin position="19"/>
        <end position="447"/>
    </location>
</feature>
<dbReference type="Gene3D" id="2.40.160.180">
    <property type="entry name" value="Carbohydrate-selective porin OprB"/>
    <property type="match status" value="1"/>
</dbReference>
<feature type="signal peptide" evidence="2">
    <location>
        <begin position="1"/>
        <end position="18"/>
    </location>
</feature>
<dbReference type="GO" id="GO:0016020">
    <property type="term" value="C:membrane"/>
    <property type="evidence" value="ECO:0007669"/>
    <property type="project" value="InterPro"/>
</dbReference>
<dbReference type="InterPro" id="IPR038673">
    <property type="entry name" value="OprB_sf"/>
</dbReference>
<dbReference type="RefSeq" id="WP_111293597.1">
    <property type="nucleotide sequence ID" value="NZ_QKZV01000002.1"/>
</dbReference>
<dbReference type="InterPro" id="IPR007049">
    <property type="entry name" value="Carb-sel_porin_OprB"/>
</dbReference>
<proteinExistence type="inferred from homology"/>
<keyword evidence="4" id="KW-1185">Reference proteome</keyword>
<keyword evidence="2" id="KW-0732">Signal</keyword>
<comment type="similarity">
    <text evidence="1 2">Belongs to the OprB family.</text>
</comment>
<accession>A0A2W7SN74</accession>
<name>A0A2W7SN74_9BACT</name>
<dbReference type="GO" id="GO:0008643">
    <property type="term" value="P:carbohydrate transport"/>
    <property type="evidence" value="ECO:0007669"/>
    <property type="project" value="InterPro"/>
</dbReference>
<dbReference type="AlphaFoldDB" id="A0A2W7SN74"/>
<evidence type="ECO:0000256" key="2">
    <source>
        <dbReference type="RuleBase" id="RU363072"/>
    </source>
</evidence>
<evidence type="ECO:0000313" key="4">
    <source>
        <dbReference type="Proteomes" id="UP000249720"/>
    </source>
</evidence>
<dbReference type="OrthoDB" id="5755240at2"/>
<gene>
    <name evidence="3" type="ORF">LX80_00611</name>
</gene>
<comment type="caution">
    <text evidence="3">The sequence shown here is derived from an EMBL/GenBank/DDBJ whole genome shotgun (WGS) entry which is preliminary data.</text>
</comment>
<protein>
    <submittedName>
        <fullName evidence="3">Carbohydrate-selective porin (OprB family)</fullName>
    </submittedName>
</protein>